<dbReference type="Proteomes" id="UP001218218">
    <property type="component" value="Unassembled WGS sequence"/>
</dbReference>
<dbReference type="InterPro" id="IPR036047">
    <property type="entry name" value="F-box-like_dom_sf"/>
</dbReference>
<accession>A0AAD7E8K2</accession>
<dbReference type="SUPFAM" id="SSF52047">
    <property type="entry name" value="RNI-like"/>
    <property type="match status" value="1"/>
</dbReference>
<evidence type="ECO:0008006" key="3">
    <source>
        <dbReference type="Google" id="ProtNLM"/>
    </source>
</evidence>
<evidence type="ECO:0000313" key="2">
    <source>
        <dbReference type="Proteomes" id="UP001218218"/>
    </source>
</evidence>
<dbReference type="EMBL" id="JARIHO010000118">
    <property type="protein sequence ID" value="KAJ7302270.1"/>
    <property type="molecule type" value="Genomic_DNA"/>
</dbReference>
<keyword evidence="2" id="KW-1185">Reference proteome</keyword>
<comment type="caution">
    <text evidence="1">The sequence shown here is derived from an EMBL/GenBank/DDBJ whole genome shotgun (WGS) entry which is preliminary data.</text>
</comment>
<organism evidence="1 2">
    <name type="scientific">Mycena albidolilacea</name>
    <dbReference type="NCBI Taxonomy" id="1033008"/>
    <lineage>
        <taxon>Eukaryota</taxon>
        <taxon>Fungi</taxon>
        <taxon>Dikarya</taxon>
        <taxon>Basidiomycota</taxon>
        <taxon>Agaricomycotina</taxon>
        <taxon>Agaricomycetes</taxon>
        <taxon>Agaricomycetidae</taxon>
        <taxon>Agaricales</taxon>
        <taxon>Marasmiineae</taxon>
        <taxon>Mycenaceae</taxon>
        <taxon>Mycena</taxon>
    </lineage>
</organism>
<reference evidence="1" key="1">
    <citation type="submission" date="2023-03" db="EMBL/GenBank/DDBJ databases">
        <title>Massive genome expansion in bonnet fungi (Mycena s.s.) driven by repeated elements and novel gene families across ecological guilds.</title>
        <authorList>
            <consortium name="Lawrence Berkeley National Laboratory"/>
            <person name="Harder C.B."/>
            <person name="Miyauchi S."/>
            <person name="Viragh M."/>
            <person name="Kuo A."/>
            <person name="Thoen E."/>
            <person name="Andreopoulos B."/>
            <person name="Lu D."/>
            <person name="Skrede I."/>
            <person name="Drula E."/>
            <person name="Henrissat B."/>
            <person name="Morin E."/>
            <person name="Kohler A."/>
            <person name="Barry K."/>
            <person name="LaButti K."/>
            <person name="Morin E."/>
            <person name="Salamov A."/>
            <person name="Lipzen A."/>
            <person name="Mereny Z."/>
            <person name="Hegedus B."/>
            <person name="Baldrian P."/>
            <person name="Stursova M."/>
            <person name="Weitz H."/>
            <person name="Taylor A."/>
            <person name="Grigoriev I.V."/>
            <person name="Nagy L.G."/>
            <person name="Martin F."/>
            <person name="Kauserud H."/>
        </authorList>
    </citation>
    <scope>NUCLEOTIDE SEQUENCE</scope>
    <source>
        <strain evidence="1">CBHHK002</strain>
    </source>
</reference>
<dbReference type="AlphaFoldDB" id="A0AAD7E8K2"/>
<dbReference type="SUPFAM" id="SSF81383">
    <property type="entry name" value="F-box domain"/>
    <property type="match status" value="1"/>
</dbReference>
<gene>
    <name evidence="1" type="ORF">DFH08DRAFT_1089877</name>
</gene>
<protein>
    <recommendedName>
        <fullName evidence="3">F-box domain-containing protein</fullName>
    </recommendedName>
</protein>
<evidence type="ECO:0000313" key="1">
    <source>
        <dbReference type="EMBL" id="KAJ7302270.1"/>
    </source>
</evidence>
<name>A0AAD7E8K2_9AGAR</name>
<proteinExistence type="predicted"/>
<dbReference type="Gene3D" id="1.20.1280.50">
    <property type="match status" value="1"/>
</dbReference>
<sequence length="464" mass="52366">MATNLETELPFELHAKIFLSCLPLDGRVRPSSTEAPLVLAQVCRHWRAIVLAIPQLWNSIFFEFPRGSQYEGLSFLFGYETAPVVDPTIALVKLWFSRCERYPLSITLRCRQAGVRVPDGLMELLKNTVNRWRRLELVVPTSDLAELGDVSGPFPSLQSLAIDITDDDWPLNLPLPRTLYTRSPHLASLRIPIPWINSGLYPFTTDAESMPLRTLEVAVHDLVLAVVVLDLFPHLHNLILHKFYPSVGGSYGPSPVPTTGYLTCLVLDHFDFLNHITLPALVHLGICIWSVEGSRAIVSFVQRSKCTLTRLTLRDAYIGRDMWSALLPVAETVPSLELFSTAFLDGNQRILLPQWHVLPHLQRLFIITHAFGDIYGIFLQALEGRCALIRVRLKVVPDAHPQRSLDPIPLPGNDVLARLRDLTAEDMHLTVETPTYRWPEGSSTEIDGSYNIFNPEESLAFFDW</sequence>